<reference evidence="3" key="1">
    <citation type="submission" date="2012-07" db="EMBL/GenBank/DDBJ databases">
        <title>Genome of the Chinese tree shrew, a rising model animal genetically related to primates.</title>
        <authorList>
            <person name="Zhang G."/>
            <person name="Fan Y."/>
            <person name="Yao Y."/>
            <person name="Huang Z."/>
        </authorList>
    </citation>
    <scope>NUCLEOTIDE SEQUENCE [LARGE SCALE GENOMIC DNA]</scope>
</reference>
<organism evidence="2 3">
    <name type="scientific">Tupaia chinensis</name>
    <name type="common">Chinese tree shrew</name>
    <name type="synonym">Tupaia belangeri chinensis</name>
    <dbReference type="NCBI Taxonomy" id="246437"/>
    <lineage>
        <taxon>Eukaryota</taxon>
        <taxon>Metazoa</taxon>
        <taxon>Chordata</taxon>
        <taxon>Craniata</taxon>
        <taxon>Vertebrata</taxon>
        <taxon>Euteleostomi</taxon>
        <taxon>Mammalia</taxon>
        <taxon>Eutheria</taxon>
        <taxon>Euarchontoglires</taxon>
        <taxon>Scandentia</taxon>
        <taxon>Tupaiidae</taxon>
        <taxon>Tupaia</taxon>
    </lineage>
</organism>
<gene>
    <name evidence="2" type="ORF">TREES_T100012900</name>
</gene>
<proteinExistence type="predicted"/>
<feature type="region of interest" description="Disordered" evidence="1">
    <location>
        <begin position="1"/>
        <end position="46"/>
    </location>
</feature>
<accession>L9L8S9</accession>
<keyword evidence="3" id="KW-1185">Reference proteome</keyword>
<protein>
    <submittedName>
        <fullName evidence="2">Uncharacterized protein</fullName>
    </submittedName>
</protein>
<evidence type="ECO:0000256" key="1">
    <source>
        <dbReference type="SAM" id="MobiDB-lite"/>
    </source>
</evidence>
<evidence type="ECO:0000313" key="2">
    <source>
        <dbReference type="EMBL" id="ELW71386.1"/>
    </source>
</evidence>
<dbReference type="Proteomes" id="UP000011518">
    <property type="component" value="Unassembled WGS sequence"/>
</dbReference>
<sequence>MIHKSMSDSGEWGVEVRISPAQHLSPSPARSCPARGDSPAARDGAPVDYCNCNVRPSALIGLKRVCPTLTGRLLDVGRHPACSAQWAAACGGCKAQAPRRIQGTRHCTFYQSGNL</sequence>
<name>L9L8S9_TUPCH</name>
<evidence type="ECO:0000313" key="3">
    <source>
        <dbReference type="Proteomes" id="UP000011518"/>
    </source>
</evidence>
<dbReference type="InParanoid" id="L9L8S9"/>
<dbReference type="EMBL" id="KB320467">
    <property type="protein sequence ID" value="ELW71386.1"/>
    <property type="molecule type" value="Genomic_DNA"/>
</dbReference>
<dbReference type="AlphaFoldDB" id="L9L8S9"/>
<reference evidence="3" key="2">
    <citation type="journal article" date="2013" name="Nat. Commun.">
        <title>Genome of the Chinese tree shrew.</title>
        <authorList>
            <person name="Fan Y."/>
            <person name="Huang Z.Y."/>
            <person name="Cao C.C."/>
            <person name="Chen C.S."/>
            <person name="Chen Y.X."/>
            <person name="Fan D.D."/>
            <person name="He J."/>
            <person name="Hou H.L."/>
            <person name="Hu L."/>
            <person name="Hu X.T."/>
            <person name="Jiang X.T."/>
            <person name="Lai R."/>
            <person name="Lang Y.S."/>
            <person name="Liang B."/>
            <person name="Liao S.G."/>
            <person name="Mu D."/>
            <person name="Ma Y.Y."/>
            <person name="Niu Y.Y."/>
            <person name="Sun X.Q."/>
            <person name="Xia J.Q."/>
            <person name="Xiao J."/>
            <person name="Xiong Z.Q."/>
            <person name="Xu L."/>
            <person name="Yang L."/>
            <person name="Zhang Y."/>
            <person name="Zhao W."/>
            <person name="Zhao X.D."/>
            <person name="Zheng Y.T."/>
            <person name="Zhou J.M."/>
            <person name="Zhu Y.B."/>
            <person name="Zhang G.J."/>
            <person name="Wang J."/>
            <person name="Yao Y.G."/>
        </authorList>
    </citation>
    <scope>NUCLEOTIDE SEQUENCE [LARGE SCALE GENOMIC DNA]</scope>
</reference>